<sequence length="119" mass="13968">MIGLNIEDGEEELLLLLIDPESQKSAYEYCLVGCFLMTSIIHFSAMRNTMMNLWHFLGGVQISDLGEFFSEIMAKQLENFIGRFLVYDTKQLKWGIKNYLKIRVELDVTRPLKRRKKIM</sequence>
<evidence type="ECO:0000256" key="1">
    <source>
        <dbReference type="SAM" id="Phobius"/>
    </source>
</evidence>
<proteinExistence type="predicted"/>
<keyword evidence="3" id="KW-1185">Reference proteome</keyword>
<dbReference type="EMBL" id="JABFAB010050579">
    <property type="protein sequence ID" value="MBA0669442.1"/>
    <property type="molecule type" value="Genomic_DNA"/>
</dbReference>
<accession>A0A7J8W3G1</accession>
<comment type="caution">
    <text evidence="2">The sequence shown here is derived from an EMBL/GenBank/DDBJ whole genome shotgun (WGS) entry which is preliminary data.</text>
</comment>
<evidence type="ECO:0000313" key="2">
    <source>
        <dbReference type="EMBL" id="MBA0669442.1"/>
    </source>
</evidence>
<feature type="transmembrane region" description="Helical" evidence="1">
    <location>
        <begin position="26"/>
        <end position="45"/>
    </location>
</feature>
<dbReference type="Proteomes" id="UP000593573">
    <property type="component" value="Unassembled WGS sequence"/>
</dbReference>
<keyword evidence="1" id="KW-0812">Transmembrane</keyword>
<keyword evidence="1" id="KW-0472">Membrane</keyword>
<name>A0A7J8W3G1_9ROSI</name>
<dbReference type="OrthoDB" id="991972at2759"/>
<feature type="non-terminal residue" evidence="2">
    <location>
        <position position="119"/>
    </location>
</feature>
<organism evidence="2 3">
    <name type="scientific">Gossypium klotzschianum</name>
    <dbReference type="NCBI Taxonomy" id="34286"/>
    <lineage>
        <taxon>Eukaryota</taxon>
        <taxon>Viridiplantae</taxon>
        <taxon>Streptophyta</taxon>
        <taxon>Embryophyta</taxon>
        <taxon>Tracheophyta</taxon>
        <taxon>Spermatophyta</taxon>
        <taxon>Magnoliopsida</taxon>
        <taxon>eudicotyledons</taxon>
        <taxon>Gunneridae</taxon>
        <taxon>Pentapetalae</taxon>
        <taxon>rosids</taxon>
        <taxon>malvids</taxon>
        <taxon>Malvales</taxon>
        <taxon>Malvaceae</taxon>
        <taxon>Malvoideae</taxon>
        <taxon>Gossypium</taxon>
    </lineage>
</organism>
<dbReference type="AlphaFoldDB" id="A0A7J8W3G1"/>
<protein>
    <recommendedName>
        <fullName evidence="4">DUF4283 domain-containing protein</fullName>
    </recommendedName>
</protein>
<reference evidence="2 3" key="1">
    <citation type="journal article" date="2019" name="Genome Biol. Evol.">
        <title>Insights into the evolution of the New World diploid cottons (Gossypium, subgenus Houzingenia) based on genome sequencing.</title>
        <authorList>
            <person name="Grover C.E."/>
            <person name="Arick M.A. 2nd"/>
            <person name="Thrash A."/>
            <person name="Conover J.L."/>
            <person name="Sanders W.S."/>
            <person name="Peterson D.G."/>
            <person name="Frelichowski J.E."/>
            <person name="Scheffler J.A."/>
            <person name="Scheffler B.E."/>
            <person name="Wendel J.F."/>
        </authorList>
    </citation>
    <scope>NUCLEOTIDE SEQUENCE [LARGE SCALE GENOMIC DNA]</scope>
    <source>
        <strain evidence="2">57</strain>
        <tissue evidence="2">Leaf</tissue>
    </source>
</reference>
<evidence type="ECO:0000313" key="3">
    <source>
        <dbReference type="Proteomes" id="UP000593573"/>
    </source>
</evidence>
<evidence type="ECO:0008006" key="4">
    <source>
        <dbReference type="Google" id="ProtNLM"/>
    </source>
</evidence>
<keyword evidence="1" id="KW-1133">Transmembrane helix</keyword>
<gene>
    <name evidence="2" type="ORF">Goklo_029158</name>
</gene>